<dbReference type="InterPro" id="IPR018378">
    <property type="entry name" value="C-type_lectin_CS"/>
</dbReference>
<dbReference type="Gene3D" id="3.10.100.10">
    <property type="entry name" value="Mannose-Binding Protein A, subunit A"/>
    <property type="match status" value="1"/>
</dbReference>
<dbReference type="PANTHER" id="PTHR45784:SF3">
    <property type="entry name" value="C-TYPE LECTIN DOMAIN FAMILY 4 MEMBER K-LIKE-RELATED"/>
    <property type="match status" value="1"/>
</dbReference>
<dbReference type="GeneID" id="113065314"/>
<sequence>MERITCMSLLLTAVVSSSARALHQYHFVNQKKSWTEAQSYCREKYTDLVTISDIQEQNDIEQTIKRAKSNADRVWIGLKNTRVGFWSDPVFYREQYRNWGSDQPGGDGDCVFLGCGNDQSCVNDHKGQWHDVNCSTTRPFICYNGEFSCK</sequence>
<dbReference type="PROSITE" id="PS00615">
    <property type="entry name" value="C_TYPE_LECTIN_1"/>
    <property type="match status" value="1"/>
</dbReference>
<dbReference type="PANTHER" id="PTHR45784">
    <property type="entry name" value="C-TYPE LECTIN DOMAIN FAMILY 20 MEMBER A-RELATED"/>
    <property type="match status" value="1"/>
</dbReference>
<gene>
    <name evidence="5" type="primary">LOC113065314</name>
</gene>
<feature type="chain" id="PRO_5027805878" evidence="2">
    <location>
        <begin position="22"/>
        <end position="150"/>
    </location>
</feature>
<dbReference type="KEGG" id="caua:113065314"/>
<evidence type="ECO:0000256" key="1">
    <source>
        <dbReference type="ARBA" id="ARBA00023157"/>
    </source>
</evidence>
<organism evidence="4 5">
    <name type="scientific">Carassius auratus</name>
    <name type="common">Goldfish</name>
    <dbReference type="NCBI Taxonomy" id="7957"/>
    <lineage>
        <taxon>Eukaryota</taxon>
        <taxon>Metazoa</taxon>
        <taxon>Chordata</taxon>
        <taxon>Craniata</taxon>
        <taxon>Vertebrata</taxon>
        <taxon>Euteleostomi</taxon>
        <taxon>Actinopterygii</taxon>
        <taxon>Neopterygii</taxon>
        <taxon>Teleostei</taxon>
        <taxon>Ostariophysi</taxon>
        <taxon>Cypriniformes</taxon>
        <taxon>Cyprinidae</taxon>
        <taxon>Cyprininae</taxon>
        <taxon>Carassius</taxon>
    </lineage>
</organism>
<keyword evidence="4" id="KW-1185">Reference proteome</keyword>
<keyword evidence="1" id="KW-1015">Disulfide bond</keyword>
<dbReference type="AlphaFoldDB" id="A0A6P6M6H0"/>
<protein>
    <submittedName>
        <fullName evidence="5">L-selectin-like</fullName>
    </submittedName>
</protein>
<evidence type="ECO:0000313" key="5">
    <source>
        <dbReference type="RefSeq" id="XP_026092330.1"/>
    </source>
</evidence>
<evidence type="ECO:0000313" key="4">
    <source>
        <dbReference type="Proteomes" id="UP000515129"/>
    </source>
</evidence>
<dbReference type="RefSeq" id="XP_026092330.1">
    <property type="nucleotide sequence ID" value="XM_026236545.1"/>
</dbReference>
<dbReference type="Proteomes" id="UP000515129">
    <property type="component" value="Chromosome 48"/>
</dbReference>
<feature type="signal peptide" evidence="2">
    <location>
        <begin position="1"/>
        <end position="21"/>
    </location>
</feature>
<name>A0A6P6M6H0_CARAU</name>
<keyword evidence="2" id="KW-0732">Signal</keyword>
<feature type="domain" description="C-type lectin" evidence="3">
    <location>
        <begin position="20"/>
        <end position="143"/>
    </location>
</feature>
<proteinExistence type="predicted"/>
<dbReference type="SUPFAM" id="SSF56436">
    <property type="entry name" value="C-type lectin-like"/>
    <property type="match status" value="1"/>
</dbReference>
<accession>A0A6P6M6H0</accession>
<dbReference type="InterPro" id="IPR001304">
    <property type="entry name" value="C-type_lectin-like"/>
</dbReference>
<dbReference type="InterPro" id="IPR016186">
    <property type="entry name" value="C-type_lectin-like/link_sf"/>
</dbReference>
<dbReference type="PROSITE" id="PS50041">
    <property type="entry name" value="C_TYPE_LECTIN_2"/>
    <property type="match status" value="1"/>
</dbReference>
<evidence type="ECO:0000259" key="3">
    <source>
        <dbReference type="PROSITE" id="PS50041"/>
    </source>
</evidence>
<dbReference type="SMART" id="SM00034">
    <property type="entry name" value="CLECT"/>
    <property type="match status" value="1"/>
</dbReference>
<dbReference type="InterPro" id="IPR016187">
    <property type="entry name" value="CTDL_fold"/>
</dbReference>
<reference evidence="5" key="1">
    <citation type="submission" date="2025-08" db="UniProtKB">
        <authorList>
            <consortium name="RefSeq"/>
        </authorList>
    </citation>
    <scope>IDENTIFICATION</scope>
    <source>
        <strain evidence="5">Wakin</strain>
        <tissue evidence="5">Muscle</tissue>
    </source>
</reference>
<dbReference type="OrthoDB" id="6369810at2759"/>
<evidence type="ECO:0000256" key="2">
    <source>
        <dbReference type="SAM" id="SignalP"/>
    </source>
</evidence>
<dbReference type="Pfam" id="PF00059">
    <property type="entry name" value="Lectin_C"/>
    <property type="match status" value="1"/>
</dbReference>